<keyword evidence="3 7" id="KW-1133">Transmembrane helix</keyword>
<protein>
    <submittedName>
        <fullName evidence="9">Rhodopsin domain-containing protein</fullName>
    </submittedName>
</protein>
<feature type="transmembrane region" description="Helical" evidence="7">
    <location>
        <begin position="102"/>
        <end position="122"/>
    </location>
</feature>
<evidence type="ECO:0000256" key="4">
    <source>
        <dbReference type="ARBA" id="ARBA00023136"/>
    </source>
</evidence>
<feature type="transmembrane region" description="Helical" evidence="7">
    <location>
        <begin position="258"/>
        <end position="278"/>
    </location>
</feature>
<feature type="region of interest" description="Disordered" evidence="6">
    <location>
        <begin position="344"/>
        <end position="384"/>
    </location>
</feature>
<dbReference type="PANTHER" id="PTHR33048">
    <property type="entry name" value="PTH11-LIKE INTEGRAL MEMBRANE PROTEIN (AFU_ORTHOLOGUE AFUA_5G11245)"/>
    <property type="match status" value="1"/>
</dbReference>
<comment type="similarity">
    <text evidence="5">Belongs to the SAT4 family.</text>
</comment>
<organism evidence="9 10">
    <name type="scientific">Madurella fahalii</name>
    <dbReference type="NCBI Taxonomy" id="1157608"/>
    <lineage>
        <taxon>Eukaryota</taxon>
        <taxon>Fungi</taxon>
        <taxon>Dikarya</taxon>
        <taxon>Ascomycota</taxon>
        <taxon>Pezizomycotina</taxon>
        <taxon>Sordariomycetes</taxon>
        <taxon>Sordariomycetidae</taxon>
        <taxon>Sordariales</taxon>
        <taxon>Sordariales incertae sedis</taxon>
        <taxon>Madurella</taxon>
    </lineage>
</organism>
<dbReference type="GeneID" id="98173674"/>
<dbReference type="EMBL" id="BAAFSV010000002">
    <property type="protein sequence ID" value="GAB1312719.1"/>
    <property type="molecule type" value="Genomic_DNA"/>
</dbReference>
<feature type="transmembrane region" description="Helical" evidence="7">
    <location>
        <begin position="213"/>
        <end position="238"/>
    </location>
</feature>
<dbReference type="Proteomes" id="UP001628179">
    <property type="component" value="Unassembled WGS sequence"/>
</dbReference>
<feature type="transmembrane region" description="Helical" evidence="7">
    <location>
        <begin position="60"/>
        <end position="82"/>
    </location>
</feature>
<keyword evidence="4 7" id="KW-0472">Membrane</keyword>
<evidence type="ECO:0000259" key="8">
    <source>
        <dbReference type="Pfam" id="PF20684"/>
    </source>
</evidence>
<feature type="transmembrane region" description="Helical" evidence="7">
    <location>
        <begin position="177"/>
        <end position="201"/>
    </location>
</feature>
<evidence type="ECO:0000256" key="6">
    <source>
        <dbReference type="SAM" id="MobiDB-lite"/>
    </source>
</evidence>
<evidence type="ECO:0000313" key="10">
    <source>
        <dbReference type="Proteomes" id="UP001628179"/>
    </source>
</evidence>
<dbReference type="InterPro" id="IPR049326">
    <property type="entry name" value="Rhodopsin_dom_fungi"/>
</dbReference>
<accession>A0ABQ0G4Y4</accession>
<keyword evidence="2 7" id="KW-0812">Transmembrane</keyword>
<evidence type="ECO:0000313" key="9">
    <source>
        <dbReference type="EMBL" id="GAB1312719.1"/>
    </source>
</evidence>
<evidence type="ECO:0000256" key="5">
    <source>
        <dbReference type="ARBA" id="ARBA00038359"/>
    </source>
</evidence>
<reference evidence="9 10" key="1">
    <citation type="submission" date="2024-09" db="EMBL/GenBank/DDBJ databases">
        <title>Itraconazole resistance in Madurella fahalii resulting from another homologue of gene encoding cytochrome P450 14-alpha sterol demethylase (CYP51).</title>
        <authorList>
            <person name="Yoshioka I."/>
            <person name="Fahal A.H."/>
            <person name="Kaneko S."/>
            <person name="Yaguchi T."/>
        </authorList>
    </citation>
    <scope>NUCLEOTIDE SEQUENCE [LARGE SCALE GENOMIC DNA]</scope>
    <source>
        <strain evidence="9 10">IFM 68171</strain>
    </source>
</reference>
<evidence type="ECO:0000256" key="1">
    <source>
        <dbReference type="ARBA" id="ARBA00004141"/>
    </source>
</evidence>
<evidence type="ECO:0000256" key="3">
    <source>
        <dbReference type="ARBA" id="ARBA00022989"/>
    </source>
</evidence>
<name>A0ABQ0G4Y4_9PEZI</name>
<dbReference type="PANTHER" id="PTHR33048:SF47">
    <property type="entry name" value="INTEGRAL MEMBRANE PROTEIN-RELATED"/>
    <property type="match status" value="1"/>
</dbReference>
<sequence>MSGVGFTDIDPAEASANRGPSVVAVATIGIAVSTLAVVLRFWSRAVASTLVLWWDDWAMLLTILLSHAFLALDIYMTTVGLGRHAWAVPMENLPSMITAQRLGVVFYTATVWGIKISALLLYGRLFRTSQRFVMVLRVTGVVVTIWWLITAIYPWSFCDPIAKNIDPFLPGTCWENIPWYYASSFFNAFFDLVVLALPVPIIWRLRTSRRKKFAVTMVLLLGYCSAFLSFARFIIIAINPAILSVNPPADPSWDLVPLLYLSMLEGPIAIIALCGPAIHQLTSRYFNYGSLASLFTSRDRGIKPRLRGSDKGHIAGFSGLSNENPRTWPAPTFASMSSTTAIAEGDNRKDSGDWQNQPDVTAVPMAYLPASRDGSQGRRERDMV</sequence>
<evidence type="ECO:0000256" key="7">
    <source>
        <dbReference type="SAM" id="Phobius"/>
    </source>
</evidence>
<dbReference type="RefSeq" id="XP_070914452.1">
    <property type="nucleotide sequence ID" value="XM_071058351.1"/>
</dbReference>
<proteinExistence type="inferred from homology"/>
<comment type="subcellular location">
    <subcellularLocation>
        <location evidence="1">Membrane</location>
        <topology evidence="1">Multi-pass membrane protein</topology>
    </subcellularLocation>
</comment>
<feature type="domain" description="Rhodopsin" evidence="8">
    <location>
        <begin position="39"/>
        <end position="283"/>
    </location>
</feature>
<gene>
    <name evidence="9" type="ORF">MFIFM68171_02929</name>
</gene>
<dbReference type="Pfam" id="PF20684">
    <property type="entry name" value="Fung_rhodopsin"/>
    <property type="match status" value="1"/>
</dbReference>
<keyword evidence="10" id="KW-1185">Reference proteome</keyword>
<comment type="caution">
    <text evidence="9">The sequence shown here is derived from an EMBL/GenBank/DDBJ whole genome shotgun (WGS) entry which is preliminary data.</text>
</comment>
<feature type="transmembrane region" description="Helical" evidence="7">
    <location>
        <begin position="134"/>
        <end position="157"/>
    </location>
</feature>
<evidence type="ECO:0000256" key="2">
    <source>
        <dbReference type="ARBA" id="ARBA00022692"/>
    </source>
</evidence>
<dbReference type="InterPro" id="IPR052337">
    <property type="entry name" value="SAT4-like"/>
</dbReference>
<feature type="transmembrane region" description="Helical" evidence="7">
    <location>
        <begin position="20"/>
        <end position="39"/>
    </location>
</feature>
<feature type="compositionally biased region" description="Basic and acidic residues" evidence="6">
    <location>
        <begin position="375"/>
        <end position="384"/>
    </location>
</feature>